<dbReference type="InterPro" id="IPR053863">
    <property type="entry name" value="Glyoxy/Ble-like_N"/>
</dbReference>
<name>A0ABY5S683_9BACL</name>
<accession>A0ABY5S683</accession>
<reference evidence="2" key="1">
    <citation type="submission" date="2022-01" db="EMBL/GenBank/DDBJ databases">
        <title>Paenibacillus spongiae sp. nov., isolated from marine sponge.</title>
        <authorList>
            <person name="Li Z."/>
            <person name="Zhang M."/>
        </authorList>
    </citation>
    <scope>NUCLEOTIDE SEQUENCE</scope>
    <source>
        <strain evidence="2">PHS-Z3</strain>
    </source>
</reference>
<dbReference type="RefSeq" id="WP_258385513.1">
    <property type="nucleotide sequence ID" value="NZ_CP091430.1"/>
</dbReference>
<dbReference type="Pfam" id="PF22677">
    <property type="entry name" value="Ble-like_N"/>
    <property type="match status" value="1"/>
</dbReference>
<dbReference type="CDD" id="cd06587">
    <property type="entry name" value="VOC"/>
    <property type="match status" value="1"/>
</dbReference>
<evidence type="ECO:0000259" key="1">
    <source>
        <dbReference type="Pfam" id="PF22677"/>
    </source>
</evidence>
<gene>
    <name evidence="2" type="ORF">L1F29_29060</name>
</gene>
<organism evidence="2 3">
    <name type="scientific">Paenibacillus spongiae</name>
    <dbReference type="NCBI Taxonomy" id="2909671"/>
    <lineage>
        <taxon>Bacteria</taxon>
        <taxon>Bacillati</taxon>
        <taxon>Bacillota</taxon>
        <taxon>Bacilli</taxon>
        <taxon>Bacillales</taxon>
        <taxon>Paenibacillaceae</taxon>
        <taxon>Paenibacillus</taxon>
    </lineage>
</organism>
<evidence type="ECO:0000313" key="2">
    <source>
        <dbReference type="EMBL" id="UVI29424.1"/>
    </source>
</evidence>
<sequence>MDSDAKKYNDSDLYQPSMIPKALKVIHGSKDNSLQLLDVGGRETMTQETKAVSDNRIHFVFVPVKDMERAVKFYSAILGLTIKPGPYGSLYNLDIASPNIVLDSNLEEGFEPCKHPLFSFKVSRLEEARTAIQHAGGNVKDVVDNSFFVFEDLDGNRLMIVNN</sequence>
<keyword evidence="3" id="KW-1185">Reference proteome</keyword>
<protein>
    <submittedName>
        <fullName evidence="2">VOC family protein</fullName>
    </submittedName>
</protein>
<dbReference type="Proteomes" id="UP001057877">
    <property type="component" value="Chromosome"/>
</dbReference>
<proteinExistence type="predicted"/>
<evidence type="ECO:0000313" key="3">
    <source>
        <dbReference type="Proteomes" id="UP001057877"/>
    </source>
</evidence>
<dbReference type="InterPro" id="IPR029068">
    <property type="entry name" value="Glyas_Bleomycin-R_OHBP_Dase"/>
</dbReference>
<dbReference type="EMBL" id="CP091430">
    <property type="protein sequence ID" value="UVI29424.1"/>
    <property type="molecule type" value="Genomic_DNA"/>
</dbReference>
<dbReference type="SUPFAM" id="SSF54593">
    <property type="entry name" value="Glyoxalase/Bleomycin resistance protein/Dihydroxybiphenyl dioxygenase"/>
    <property type="match status" value="1"/>
</dbReference>
<dbReference type="Gene3D" id="3.10.180.10">
    <property type="entry name" value="2,3-Dihydroxybiphenyl 1,2-Dioxygenase, domain 1"/>
    <property type="match status" value="1"/>
</dbReference>
<feature type="domain" description="Glyoxalase/Bleomycin resistance-like N-terminal" evidence="1">
    <location>
        <begin position="56"/>
        <end position="84"/>
    </location>
</feature>